<evidence type="ECO:0008006" key="4">
    <source>
        <dbReference type="Google" id="ProtNLM"/>
    </source>
</evidence>
<dbReference type="Proteomes" id="UP000182719">
    <property type="component" value="Unassembled WGS sequence"/>
</dbReference>
<protein>
    <recommendedName>
        <fullName evidence="4">Lipoprotein</fullName>
    </recommendedName>
</protein>
<evidence type="ECO:0000256" key="1">
    <source>
        <dbReference type="SAM" id="SignalP"/>
    </source>
</evidence>
<proteinExistence type="predicted"/>
<evidence type="ECO:0000313" key="3">
    <source>
        <dbReference type="Proteomes" id="UP000182719"/>
    </source>
</evidence>
<gene>
    <name evidence="2" type="ORF">SAMN05444354_116104</name>
</gene>
<organism evidence="2 3">
    <name type="scientific">Stigmatella aurantiaca</name>
    <dbReference type="NCBI Taxonomy" id="41"/>
    <lineage>
        <taxon>Bacteria</taxon>
        <taxon>Pseudomonadati</taxon>
        <taxon>Myxococcota</taxon>
        <taxon>Myxococcia</taxon>
        <taxon>Myxococcales</taxon>
        <taxon>Cystobacterineae</taxon>
        <taxon>Archangiaceae</taxon>
        <taxon>Stigmatella</taxon>
    </lineage>
</organism>
<name>A0A1H7Y6D8_STIAU</name>
<feature type="chain" id="PRO_5010220284" description="Lipoprotein" evidence="1">
    <location>
        <begin position="24"/>
        <end position="209"/>
    </location>
</feature>
<sequence length="209" mass="22529">MTMSVRVLWSACASLLLLTSACGEDSQVPACGEPLYGGSATDEAWMTMTDAAKKPKDTSQAVTVDAPSEGQTFAADAAPPRFTWTPPISSRTAPLSPVRHAQAHPRRTPGPLAWLGNLLIPTAEAHLPPYTGYIYWVQVTMPGSQCPVNVLTSELAWQVDAGSWKTMGTAAGKDLSLQVTSAYLLENRIKEGPFRQETPRTFRREAATP</sequence>
<accession>A0A1H7Y6D8</accession>
<keyword evidence="1" id="KW-0732">Signal</keyword>
<dbReference type="AlphaFoldDB" id="A0A1H7Y6D8"/>
<dbReference type="EMBL" id="FOAP01000016">
    <property type="protein sequence ID" value="SEM41444.1"/>
    <property type="molecule type" value="Genomic_DNA"/>
</dbReference>
<dbReference type="PROSITE" id="PS51257">
    <property type="entry name" value="PROKAR_LIPOPROTEIN"/>
    <property type="match status" value="1"/>
</dbReference>
<feature type="signal peptide" evidence="1">
    <location>
        <begin position="1"/>
        <end position="23"/>
    </location>
</feature>
<evidence type="ECO:0000313" key="2">
    <source>
        <dbReference type="EMBL" id="SEM41444.1"/>
    </source>
</evidence>
<dbReference type="OrthoDB" id="5382229at2"/>
<keyword evidence="3" id="KW-1185">Reference proteome</keyword>
<reference evidence="3" key="1">
    <citation type="submission" date="2016-10" db="EMBL/GenBank/DDBJ databases">
        <authorList>
            <person name="Varghese N."/>
            <person name="Submissions S."/>
        </authorList>
    </citation>
    <scope>NUCLEOTIDE SEQUENCE [LARGE SCALE GENOMIC DNA]</scope>
    <source>
        <strain evidence="3">DSM 17044</strain>
    </source>
</reference>